<accession>A0A829DAV8</accession>
<organism evidence="1 2">
    <name type="scientific">Leptospira interrogans str. 2002000626</name>
    <dbReference type="NCBI Taxonomy" id="996803"/>
    <lineage>
        <taxon>Bacteria</taxon>
        <taxon>Pseudomonadati</taxon>
        <taxon>Spirochaetota</taxon>
        <taxon>Spirochaetia</taxon>
        <taxon>Leptospirales</taxon>
        <taxon>Leptospiraceae</taxon>
        <taxon>Leptospira</taxon>
    </lineage>
</organism>
<protein>
    <submittedName>
        <fullName evidence="1">Uncharacterized protein</fullName>
    </submittedName>
</protein>
<gene>
    <name evidence="1" type="ORF">LEP1GSC029_3401</name>
</gene>
<evidence type="ECO:0000313" key="1">
    <source>
        <dbReference type="EMBL" id="EMY05376.1"/>
    </source>
</evidence>
<proteinExistence type="predicted"/>
<dbReference type="EMBL" id="AFJL02000087">
    <property type="protein sequence ID" value="EMY05376.1"/>
    <property type="molecule type" value="Genomic_DNA"/>
</dbReference>
<name>A0A829DAV8_LEPIR</name>
<dbReference type="Proteomes" id="UP000012329">
    <property type="component" value="Unassembled WGS sequence"/>
</dbReference>
<dbReference type="AlphaFoldDB" id="A0A829DAV8"/>
<comment type="caution">
    <text evidence="1">The sequence shown here is derived from an EMBL/GenBank/DDBJ whole genome shotgun (WGS) entry which is preliminary data.</text>
</comment>
<reference evidence="1 2" key="1">
    <citation type="submission" date="2013-02" db="EMBL/GenBank/DDBJ databases">
        <authorList>
            <person name="Harkins D.M."/>
            <person name="Durkin A.S."/>
            <person name="Brinkac L.M."/>
            <person name="Haft D.H."/>
            <person name="Selengut J.D."/>
            <person name="Sanka R."/>
            <person name="DePew J."/>
            <person name="Purushe J."/>
            <person name="Whelen A.C."/>
            <person name="Vinetz J.M."/>
            <person name="Sutton G.G."/>
            <person name="Nierman W.C."/>
            <person name="Fouts D.E."/>
        </authorList>
    </citation>
    <scope>NUCLEOTIDE SEQUENCE [LARGE SCALE GENOMIC DNA]</scope>
    <source>
        <strain evidence="1 2">2002000626</strain>
    </source>
</reference>
<evidence type="ECO:0000313" key="2">
    <source>
        <dbReference type="Proteomes" id="UP000012329"/>
    </source>
</evidence>
<sequence length="45" mass="5150">MIPQWIIDLLLKINELAADDSNYSEEVNEIYQISQEALEKLGVAE</sequence>